<evidence type="ECO:0000256" key="5">
    <source>
        <dbReference type="ARBA" id="ARBA00022832"/>
    </source>
</evidence>
<keyword evidence="11" id="KW-0511">Multifunctional enzyme</keyword>
<dbReference type="Pfam" id="PF00725">
    <property type="entry name" value="3HCDH"/>
    <property type="match status" value="1"/>
</dbReference>
<dbReference type="InterPro" id="IPR006108">
    <property type="entry name" value="3HC_DH_C"/>
</dbReference>
<dbReference type="InterPro" id="IPR029045">
    <property type="entry name" value="ClpP/crotonase-like_dom_sf"/>
</dbReference>
<dbReference type="EMBL" id="JAGJCF010000004">
    <property type="protein sequence ID" value="MBP0615619.1"/>
    <property type="molecule type" value="Genomic_DNA"/>
</dbReference>
<keyword evidence="17" id="KW-1185">Reference proteome</keyword>
<dbReference type="RefSeq" id="WP_209594026.1">
    <property type="nucleotide sequence ID" value="NZ_JAGJCF010000004.1"/>
</dbReference>
<dbReference type="Gene3D" id="1.10.1040.50">
    <property type="match status" value="1"/>
</dbReference>
<name>A0ABS4BHT7_9HYPH</name>
<dbReference type="InterPro" id="IPR036291">
    <property type="entry name" value="NAD(P)-bd_dom_sf"/>
</dbReference>
<dbReference type="CDD" id="cd06558">
    <property type="entry name" value="crotonase-like"/>
    <property type="match status" value="1"/>
</dbReference>
<evidence type="ECO:0000313" key="17">
    <source>
        <dbReference type="Proteomes" id="UP000678276"/>
    </source>
</evidence>
<feature type="region of interest" description="Disordered" evidence="13">
    <location>
        <begin position="682"/>
        <end position="701"/>
    </location>
</feature>
<gene>
    <name evidence="16" type="ORF">J6595_08510</name>
</gene>
<proteinExistence type="inferred from homology"/>
<dbReference type="Pfam" id="PF02737">
    <property type="entry name" value="3HCDH_N"/>
    <property type="match status" value="1"/>
</dbReference>
<keyword evidence="8" id="KW-0520">NAD</keyword>
<sequence>MGRMLNALSERSLEMGPARNAEASGHFKVATDLHGVVWMVLDRTDKRVNTIDRPVLEELATHIERFEKEKPAAVVIRSGKKAGFAAGADINQFVGASTAEIKAALDQGHQVLDRLAALPCRTIAVIHGHCLGAGLELALACDRRIAVSDATLGFPEVMLGLHPGLGGTFRAPAVADPVEAMTMMLTGRSMPARRAKSVGLVDAVVEERHVEAAVEAAFYGDLRHKPQSLQGKAMGFKPARQFAARMMRKKTAEKASKEHYPAPFKLIDLWEAHGGDPKAMQRAEIDSFAELIESDTSKNLVRVFFLREKMKGLKEGSSGVKHLHVIGAGAMGGDIAAWAAGQGLRVTLGDIKVEPIGGAVAKAAKMFKAVLKDPLKVRDALDRLIPDPDGLGIAHADLVIEAAPEKIELKHKIYAEIEPQLKEGALLATNTSALPLADLAAGLKDPSRFVGLHFFNPVSRMQLVEIVRHDKIGAETERRATAFAAEISRLPAPVASAPGFLVNRALTPYMAEALVLLDEGIPKERIDRRAEQFGMPMGPIELTDQVGLDIALDVATSLRERLGEDTLPAAPEWLTKMVEEKRLGRKTGRGLYDYDEDGKPKKISPEALPDDSKDDADMLDRLILPMLNAVVACIDEGVITDEEITDGAMIFGTGFAPFRGGPVHYARQRGIDEIVGRMKDLAGKHGPRFEPHPGWERLKAR</sequence>
<keyword evidence="10" id="KW-0456">Lyase</keyword>
<dbReference type="Gene3D" id="3.90.226.10">
    <property type="entry name" value="2-enoyl-CoA Hydratase, Chain A, domain 1"/>
    <property type="match status" value="1"/>
</dbReference>
<dbReference type="Pfam" id="PF00378">
    <property type="entry name" value="ECH_1"/>
    <property type="match status" value="1"/>
</dbReference>
<keyword evidence="7" id="KW-0560">Oxidoreductase</keyword>
<dbReference type="InterPro" id="IPR001753">
    <property type="entry name" value="Enoyl-CoA_hydra/iso"/>
</dbReference>
<evidence type="ECO:0000256" key="6">
    <source>
        <dbReference type="ARBA" id="ARBA00022963"/>
    </source>
</evidence>
<dbReference type="PANTHER" id="PTHR43612">
    <property type="entry name" value="TRIFUNCTIONAL ENZYME SUBUNIT ALPHA"/>
    <property type="match status" value="1"/>
</dbReference>
<dbReference type="SUPFAM" id="SSF52096">
    <property type="entry name" value="ClpP/crotonase"/>
    <property type="match status" value="1"/>
</dbReference>
<evidence type="ECO:0000256" key="9">
    <source>
        <dbReference type="ARBA" id="ARBA00023098"/>
    </source>
</evidence>
<dbReference type="SUPFAM" id="SSF51735">
    <property type="entry name" value="NAD(P)-binding Rossmann-fold domains"/>
    <property type="match status" value="1"/>
</dbReference>
<evidence type="ECO:0000256" key="11">
    <source>
        <dbReference type="ARBA" id="ARBA00023268"/>
    </source>
</evidence>
<comment type="similarity">
    <text evidence="2">In the central section; belongs to the 3-hydroxyacyl-CoA dehydrogenase family.</text>
</comment>
<organism evidence="16 17">
    <name type="scientific">Jiella mangrovi</name>
    <dbReference type="NCBI Taxonomy" id="2821407"/>
    <lineage>
        <taxon>Bacteria</taxon>
        <taxon>Pseudomonadati</taxon>
        <taxon>Pseudomonadota</taxon>
        <taxon>Alphaproteobacteria</taxon>
        <taxon>Hyphomicrobiales</taxon>
        <taxon>Aurantimonadaceae</taxon>
        <taxon>Jiella</taxon>
    </lineage>
</organism>
<accession>A0ABS4BHT7</accession>
<feature type="domain" description="3-hydroxyacyl-CoA dehydrogenase C-terminal" evidence="14">
    <location>
        <begin position="499"/>
        <end position="594"/>
    </location>
</feature>
<comment type="pathway">
    <text evidence="1">Lipid metabolism; fatty acid beta-oxidation.</text>
</comment>
<evidence type="ECO:0000256" key="1">
    <source>
        <dbReference type="ARBA" id="ARBA00005005"/>
    </source>
</evidence>
<evidence type="ECO:0000259" key="14">
    <source>
        <dbReference type="Pfam" id="PF00725"/>
    </source>
</evidence>
<evidence type="ECO:0000256" key="4">
    <source>
        <dbReference type="ARBA" id="ARBA00012076"/>
    </source>
</evidence>
<comment type="caution">
    <text evidence="16">The sequence shown here is derived from an EMBL/GenBank/DDBJ whole genome shotgun (WGS) entry which is preliminary data.</text>
</comment>
<dbReference type="PANTHER" id="PTHR43612:SF3">
    <property type="entry name" value="TRIFUNCTIONAL ENZYME SUBUNIT ALPHA, MITOCHONDRIAL"/>
    <property type="match status" value="1"/>
</dbReference>
<dbReference type="InterPro" id="IPR006180">
    <property type="entry name" value="3-OHacyl-CoA_DH_CS"/>
</dbReference>
<evidence type="ECO:0000256" key="3">
    <source>
        <dbReference type="ARBA" id="ARBA00008750"/>
    </source>
</evidence>
<evidence type="ECO:0000256" key="13">
    <source>
        <dbReference type="SAM" id="MobiDB-lite"/>
    </source>
</evidence>
<dbReference type="InterPro" id="IPR008927">
    <property type="entry name" value="6-PGluconate_DH-like_C_sf"/>
</dbReference>
<comment type="similarity">
    <text evidence="3">In the N-terminal section; belongs to the enoyl-CoA hydratase/isomerase family.</text>
</comment>
<dbReference type="PROSITE" id="PS00067">
    <property type="entry name" value="3HCDH"/>
    <property type="match status" value="1"/>
</dbReference>
<evidence type="ECO:0000259" key="15">
    <source>
        <dbReference type="Pfam" id="PF02737"/>
    </source>
</evidence>
<feature type="domain" description="3-hydroxyacyl-CoA dehydrogenase NAD binding" evidence="15">
    <location>
        <begin position="324"/>
        <end position="494"/>
    </location>
</feature>
<dbReference type="InterPro" id="IPR050136">
    <property type="entry name" value="FA_oxidation_alpha_subunit"/>
</dbReference>
<dbReference type="SUPFAM" id="SSF48179">
    <property type="entry name" value="6-phosphogluconate dehydrogenase C-terminal domain-like"/>
    <property type="match status" value="2"/>
</dbReference>
<keyword evidence="9" id="KW-0443">Lipid metabolism</keyword>
<dbReference type="InterPro" id="IPR006176">
    <property type="entry name" value="3-OHacyl-CoA_DH_NAD-bd"/>
</dbReference>
<keyword evidence="6" id="KW-0442">Lipid degradation</keyword>
<feature type="region of interest" description="Disordered" evidence="13">
    <location>
        <begin position="589"/>
        <end position="614"/>
    </location>
</feature>
<evidence type="ECO:0000256" key="10">
    <source>
        <dbReference type="ARBA" id="ARBA00023239"/>
    </source>
</evidence>
<evidence type="ECO:0000256" key="7">
    <source>
        <dbReference type="ARBA" id="ARBA00023002"/>
    </source>
</evidence>
<comment type="catalytic activity">
    <reaction evidence="12">
        <text>a (3S)-3-hydroxyacyl-CoA + NAD(+) = a 3-oxoacyl-CoA + NADH + H(+)</text>
        <dbReference type="Rhea" id="RHEA:22432"/>
        <dbReference type="ChEBI" id="CHEBI:15378"/>
        <dbReference type="ChEBI" id="CHEBI:57318"/>
        <dbReference type="ChEBI" id="CHEBI:57540"/>
        <dbReference type="ChEBI" id="CHEBI:57945"/>
        <dbReference type="ChEBI" id="CHEBI:90726"/>
        <dbReference type="EC" id="1.1.1.35"/>
    </reaction>
</comment>
<evidence type="ECO:0000256" key="12">
    <source>
        <dbReference type="ARBA" id="ARBA00049556"/>
    </source>
</evidence>
<evidence type="ECO:0000256" key="2">
    <source>
        <dbReference type="ARBA" id="ARBA00007005"/>
    </source>
</evidence>
<dbReference type="Proteomes" id="UP000678276">
    <property type="component" value="Unassembled WGS sequence"/>
</dbReference>
<keyword evidence="5" id="KW-0276">Fatty acid metabolism</keyword>
<dbReference type="Gene3D" id="3.40.50.720">
    <property type="entry name" value="NAD(P)-binding Rossmann-like Domain"/>
    <property type="match status" value="1"/>
</dbReference>
<evidence type="ECO:0000313" key="16">
    <source>
        <dbReference type="EMBL" id="MBP0615619.1"/>
    </source>
</evidence>
<evidence type="ECO:0000256" key="8">
    <source>
        <dbReference type="ARBA" id="ARBA00023027"/>
    </source>
</evidence>
<dbReference type="EC" id="4.2.1.17" evidence="4"/>
<reference evidence="16 17" key="1">
    <citation type="submission" date="2021-04" db="EMBL/GenBank/DDBJ databases">
        <title>Whole genome sequence of Jiella sp. KSK16Y-1.</title>
        <authorList>
            <person name="Tuo L."/>
        </authorList>
    </citation>
    <scope>NUCLEOTIDE SEQUENCE [LARGE SCALE GENOMIC DNA]</scope>
    <source>
        <strain evidence="16 17">KSK16Y-1</strain>
    </source>
</reference>
<protein>
    <recommendedName>
        <fullName evidence="4">enoyl-CoA hydratase</fullName>
        <ecNumber evidence="4">4.2.1.17</ecNumber>
    </recommendedName>
</protein>